<accession>A0A0W8F7X6</accession>
<dbReference type="SUPFAM" id="SSF102891">
    <property type="entry name" value="Hypothetical protein Ta1206"/>
    <property type="match status" value="1"/>
</dbReference>
<dbReference type="Gene3D" id="3.30.1980.10">
    <property type="entry name" value="Hypothetical protein YunC"/>
    <property type="match status" value="1"/>
</dbReference>
<comment type="caution">
    <text evidence="1">The sequence shown here is derived from an EMBL/GenBank/DDBJ whole genome shotgun (WGS) entry which is preliminary data.</text>
</comment>
<dbReference type="InterPro" id="IPR014931">
    <property type="entry name" value="DUF1805"/>
</dbReference>
<protein>
    <submittedName>
        <fullName evidence="1">Uncharacterized protein</fullName>
    </submittedName>
</protein>
<evidence type="ECO:0000313" key="1">
    <source>
        <dbReference type="EMBL" id="KUG16986.1"/>
    </source>
</evidence>
<sequence>MNHTRVQLKRKQAEGSVISPEPVNLVAVITDTEMVGSRAFDVQGLESFSYPATRPSQGSSIANIEDLLQGIIKEANPVAEKRGLKAGLMSRVALELL</sequence>
<organism evidence="1">
    <name type="scientific">hydrocarbon metagenome</name>
    <dbReference type="NCBI Taxonomy" id="938273"/>
    <lineage>
        <taxon>unclassified sequences</taxon>
        <taxon>metagenomes</taxon>
        <taxon>ecological metagenomes</taxon>
    </lineage>
</organism>
<name>A0A0W8F7X6_9ZZZZ</name>
<dbReference type="EMBL" id="LNQE01001471">
    <property type="protein sequence ID" value="KUG16986.1"/>
    <property type="molecule type" value="Genomic_DNA"/>
</dbReference>
<proteinExistence type="predicted"/>
<gene>
    <name evidence="1" type="ORF">ASZ90_013349</name>
</gene>
<reference evidence="1" key="1">
    <citation type="journal article" date="2015" name="Proc. Natl. Acad. Sci. U.S.A.">
        <title>Networks of energetic and metabolic interactions define dynamics in microbial communities.</title>
        <authorList>
            <person name="Embree M."/>
            <person name="Liu J.K."/>
            <person name="Al-Bassam M.M."/>
            <person name="Zengler K."/>
        </authorList>
    </citation>
    <scope>NUCLEOTIDE SEQUENCE</scope>
</reference>
<dbReference type="Pfam" id="PF08827">
    <property type="entry name" value="DUF1805"/>
    <property type="match status" value="1"/>
</dbReference>
<dbReference type="AlphaFoldDB" id="A0A0W8F7X6"/>
<dbReference type="InterPro" id="IPR036493">
    <property type="entry name" value="YunC_sf"/>
</dbReference>